<evidence type="ECO:0000256" key="1">
    <source>
        <dbReference type="SAM" id="MobiDB-lite"/>
    </source>
</evidence>
<feature type="transmembrane region" description="Helical" evidence="2">
    <location>
        <begin position="170"/>
        <end position="195"/>
    </location>
</feature>
<protein>
    <submittedName>
        <fullName evidence="3">Uncharacterized protein</fullName>
    </submittedName>
</protein>
<accession>A0ABQ8SFB0</accession>
<sequence>MQQIRPGDKDKWLNFAASVLDKIDENNSDLDHGDGHEGTSSLGLAEELLAEVVPTRAVVANPPLCIVNTYKETQVKLAASFYSEASSDASRRFTALSQVTEARPHLPQSISRHWLVVMESVEEVEVVIEYIAVAVVEDYDDGDNEDNDGDNGSGGGSDNDDSGSVGGGGVVVTMIIVIMTIVIKVMTMMAVVVVVMKVKRVMVVMILCC</sequence>
<evidence type="ECO:0000313" key="3">
    <source>
        <dbReference type="EMBL" id="KAJ4432337.1"/>
    </source>
</evidence>
<proteinExistence type="predicted"/>
<keyword evidence="2" id="KW-0812">Transmembrane</keyword>
<comment type="caution">
    <text evidence="3">The sequence shown here is derived from an EMBL/GenBank/DDBJ whole genome shotgun (WGS) entry which is preliminary data.</text>
</comment>
<name>A0ABQ8SFB0_PERAM</name>
<organism evidence="3 4">
    <name type="scientific">Periplaneta americana</name>
    <name type="common">American cockroach</name>
    <name type="synonym">Blatta americana</name>
    <dbReference type="NCBI Taxonomy" id="6978"/>
    <lineage>
        <taxon>Eukaryota</taxon>
        <taxon>Metazoa</taxon>
        <taxon>Ecdysozoa</taxon>
        <taxon>Arthropoda</taxon>
        <taxon>Hexapoda</taxon>
        <taxon>Insecta</taxon>
        <taxon>Pterygota</taxon>
        <taxon>Neoptera</taxon>
        <taxon>Polyneoptera</taxon>
        <taxon>Dictyoptera</taxon>
        <taxon>Blattodea</taxon>
        <taxon>Blattoidea</taxon>
        <taxon>Blattidae</taxon>
        <taxon>Blattinae</taxon>
        <taxon>Periplaneta</taxon>
    </lineage>
</organism>
<dbReference type="EMBL" id="JAJSOF020000029">
    <property type="protein sequence ID" value="KAJ4432337.1"/>
    <property type="molecule type" value="Genomic_DNA"/>
</dbReference>
<evidence type="ECO:0000256" key="2">
    <source>
        <dbReference type="SAM" id="Phobius"/>
    </source>
</evidence>
<dbReference type="Proteomes" id="UP001148838">
    <property type="component" value="Unassembled WGS sequence"/>
</dbReference>
<keyword evidence="2" id="KW-1133">Transmembrane helix</keyword>
<keyword evidence="2" id="KW-0472">Membrane</keyword>
<reference evidence="3 4" key="1">
    <citation type="journal article" date="2022" name="Allergy">
        <title>Genome assembly and annotation of Periplaneta americana reveal a comprehensive cockroach allergen profile.</title>
        <authorList>
            <person name="Wang L."/>
            <person name="Xiong Q."/>
            <person name="Saelim N."/>
            <person name="Wang L."/>
            <person name="Nong W."/>
            <person name="Wan A.T."/>
            <person name="Shi M."/>
            <person name="Liu X."/>
            <person name="Cao Q."/>
            <person name="Hui J.H.L."/>
            <person name="Sookrung N."/>
            <person name="Leung T.F."/>
            <person name="Tungtrongchitr A."/>
            <person name="Tsui S.K.W."/>
        </authorList>
    </citation>
    <scope>NUCLEOTIDE SEQUENCE [LARGE SCALE GENOMIC DNA]</scope>
    <source>
        <strain evidence="3">PWHHKU_190912</strain>
    </source>
</reference>
<keyword evidence="4" id="KW-1185">Reference proteome</keyword>
<feature type="compositionally biased region" description="Acidic residues" evidence="1">
    <location>
        <begin position="140"/>
        <end position="149"/>
    </location>
</feature>
<evidence type="ECO:0000313" key="4">
    <source>
        <dbReference type="Proteomes" id="UP001148838"/>
    </source>
</evidence>
<gene>
    <name evidence="3" type="ORF">ANN_20956</name>
</gene>
<feature type="region of interest" description="Disordered" evidence="1">
    <location>
        <begin position="140"/>
        <end position="164"/>
    </location>
</feature>